<feature type="compositionally biased region" description="Polar residues" evidence="2">
    <location>
        <begin position="1"/>
        <end position="18"/>
    </location>
</feature>
<feature type="region of interest" description="Disordered" evidence="2">
    <location>
        <begin position="46"/>
        <end position="74"/>
    </location>
</feature>
<dbReference type="RefSeq" id="XP_003169322.1">
    <property type="nucleotide sequence ID" value="XM_003169274.1"/>
</dbReference>
<feature type="compositionally biased region" description="Polar residues" evidence="2">
    <location>
        <begin position="46"/>
        <end position="58"/>
    </location>
</feature>
<name>E4V779_ARTGP</name>
<dbReference type="PANTHER" id="PTHR36681">
    <property type="entry name" value="NUCLEAR GTPASE, GERMINAL CENTER-ASSOCIATED, TANDEM DUPLICATE 3"/>
    <property type="match status" value="1"/>
</dbReference>
<dbReference type="InterPro" id="IPR056024">
    <property type="entry name" value="DUF7605"/>
</dbReference>
<dbReference type="OrthoDB" id="4172309at2759"/>
<protein>
    <submittedName>
        <fullName evidence="5">Uncharacterized protein</fullName>
    </submittedName>
</protein>
<dbReference type="SUPFAM" id="SSF52540">
    <property type="entry name" value="P-loop containing nucleoside triphosphate hydrolases"/>
    <property type="match status" value="1"/>
</dbReference>
<feature type="compositionally biased region" description="Low complexity" evidence="2">
    <location>
        <begin position="63"/>
        <end position="74"/>
    </location>
</feature>
<evidence type="ECO:0000256" key="1">
    <source>
        <dbReference type="SAM" id="Coils"/>
    </source>
</evidence>
<dbReference type="STRING" id="535722.E4V779"/>
<dbReference type="InterPro" id="IPR045063">
    <property type="entry name" value="Dynamin_N"/>
</dbReference>
<dbReference type="AlphaFoldDB" id="E4V779"/>
<evidence type="ECO:0000256" key="2">
    <source>
        <dbReference type="SAM" id="MobiDB-lite"/>
    </source>
</evidence>
<dbReference type="Pfam" id="PF00350">
    <property type="entry name" value="Dynamin_N"/>
    <property type="match status" value="1"/>
</dbReference>
<feature type="region of interest" description="Disordered" evidence="2">
    <location>
        <begin position="1"/>
        <end position="23"/>
    </location>
</feature>
<dbReference type="InterPro" id="IPR027417">
    <property type="entry name" value="P-loop_NTPase"/>
</dbReference>
<gene>
    <name evidence="5" type="ORF">MGYG_08870</name>
</gene>
<reference evidence="6" key="1">
    <citation type="journal article" date="2012" name="MBio">
        <title>Comparative genome analysis of Trichophyton rubrum and related dermatophytes reveals candidate genes involved in infection.</title>
        <authorList>
            <person name="Martinez D.A."/>
            <person name="Oliver B.G."/>
            <person name="Graeser Y."/>
            <person name="Goldberg J.M."/>
            <person name="Li W."/>
            <person name="Martinez-Rossi N.M."/>
            <person name="Monod M."/>
            <person name="Shelest E."/>
            <person name="Barton R.C."/>
            <person name="Birch E."/>
            <person name="Brakhage A.A."/>
            <person name="Chen Z."/>
            <person name="Gurr S.J."/>
            <person name="Heiman D."/>
            <person name="Heitman J."/>
            <person name="Kosti I."/>
            <person name="Rossi A."/>
            <person name="Saif S."/>
            <person name="Samalova M."/>
            <person name="Saunders C.W."/>
            <person name="Shea T."/>
            <person name="Summerbell R.C."/>
            <person name="Xu J."/>
            <person name="Young S."/>
            <person name="Zeng Q."/>
            <person name="Birren B.W."/>
            <person name="Cuomo C.A."/>
            <person name="White T.C."/>
        </authorList>
    </citation>
    <scope>NUCLEOTIDE SEQUENCE [LARGE SCALE GENOMIC DNA]</scope>
    <source>
        <strain evidence="6">ATCC MYA-4604 / CBS 118893</strain>
    </source>
</reference>
<dbReference type="OMA" id="YSAFCRN"/>
<feature type="domain" description="Dynamin N-terminal" evidence="3">
    <location>
        <begin position="162"/>
        <end position="396"/>
    </location>
</feature>
<proteinExistence type="predicted"/>
<accession>E4V779</accession>
<dbReference type="Pfam" id="PF24564">
    <property type="entry name" value="DUF7605"/>
    <property type="match status" value="1"/>
</dbReference>
<dbReference type="PANTHER" id="PTHR36681:SF3">
    <property type="entry name" value="NUCLEAR GTPASE, GERMINAL CENTER-ASSOCIATED, TANDEM DUPLICATE 3"/>
    <property type="match status" value="1"/>
</dbReference>
<feature type="coiled-coil region" evidence="1">
    <location>
        <begin position="860"/>
        <end position="895"/>
    </location>
</feature>
<keyword evidence="6" id="KW-1185">Reference proteome</keyword>
<evidence type="ECO:0000259" key="4">
    <source>
        <dbReference type="Pfam" id="PF24564"/>
    </source>
</evidence>
<feature type="domain" description="DUF7605" evidence="4">
    <location>
        <begin position="628"/>
        <end position="805"/>
    </location>
</feature>
<dbReference type="eggNOG" id="ENOG502QU12">
    <property type="taxonomic scope" value="Eukaryota"/>
</dbReference>
<dbReference type="VEuPathDB" id="FungiDB:MGYG_08870"/>
<evidence type="ECO:0000259" key="3">
    <source>
        <dbReference type="Pfam" id="PF00350"/>
    </source>
</evidence>
<evidence type="ECO:0000313" key="5">
    <source>
        <dbReference type="EMBL" id="EFQ96945.1"/>
    </source>
</evidence>
<evidence type="ECO:0000313" key="6">
    <source>
        <dbReference type="Proteomes" id="UP000002669"/>
    </source>
</evidence>
<dbReference type="InParanoid" id="E4V779"/>
<dbReference type="EMBL" id="DS989831">
    <property type="protein sequence ID" value="EFQ96945.1"/>
    <property type="molecule type" value="Genomic_DNA"/>
</dbReference>
<organism evidence="6">
    <name type="scientific">Arthroderma gypseum (strain ATCC MYA-4604 / CBS 118893)</name>
    <name type="common">Microsporum gypseum</name>
    <dbReference type="NCBI Taxonomy" id="535722"/>
    <lineage>
        <taxon>Eukaryota</taxon>
        <taxon>Fungi</taxon>
        <taxon>Dikarya</taxon>
        <taxon>Ascomycota</taxon>
        <taxon>Pezizomycotina</taxon>
        <taxon>Eurotiomycetes</taxon>
        <taxon>Eurotiomycetidae</taxon>
        <taxon>Onygenales</taxon>
        <taxon>Arthrodermataceae</taxon>
        <taxon>Nannizzia</taxon>
    </lineage>
</organism>
<dbReference type="Gene3D" id="3.40.50.300">
    <property type="entry name" value="P-loop containing nucleotide triphosphate hydrolases"/>
    <property type="match status" value="1"/>
</dbReference>
<keyword evidence="1" id="KW-0175">Coiled coil</keyword>
<sequence length="899" mass="101068">MLSNSQDIPHIQDPQTMSDLPEPVIPPDIVLSACLQSRSDFGISSLSVTEPSGSNLTTHSRRVSGASDISDVSDVSVDENSTSVYDVESETAPIMPFFSPTFQRSLKEGLEIAQRTTIALEKLKPFLVPGSRGGELMADGMRFSSFRGCDTRTIALLGDSGEAGKSSLINSLLHFPDIAATGDLGAACTPVVTEYRKLTIDQSGPIAIEIEYLSADEIDKLIGELIWNYRQPFLPMAQGNGLTDAEYVQCQRESDQAWSALEAAFKHQSQFKEEFLSDMSDGALERVTERLTLWARDIPWPEGDDGTGKWSSSAQSVEECYEKTKAFMEDRLWPFTKIIRIYLDAPILNGGIVLADLPGLQDTNLARVQATQKYLMRCDNIFLVTNIARAITDSSLKSSIYNVISRHVPAEWEKSAGKNLKLAVVCTKSESINQRNAEREFCGPGKKIPRPVLDNLDRDIRLAKANDDQTLKKELKRRQLLLIDARNCHVKNGLQSAYKMLGGNLEVFCVSNTMYEKFSSKPDSEGARRMIDGSGIPELRRFCLLITAEARLVEAKHFLQSSLSSLLSSIDIWANIAPNPVNGGDDDDPAVWDIKIKEIERVDAIIMKASSEFNDAFDEQILRSFHYRNDHWAKQAKEEGNKWADWPWTQYNAWCIKNGDHCTPRRGRVNWNNELIWKMRIELESQWELLEEEVPTTFKKLRKSVIGQIHGLEKQLQSKGCPPTLIKSLHYRIQDIKYRFSLIQRDFASEIHRLTRGMASEPSQSSYIVMEMLPAYRSASQEKGTGKAARQRRRVQGRIEDGTLFPNISFAIASRIQEAIVDSFALLCDVAQENFGRIMKDTLTAAAQWKSIHGSKSYAANRARKEAEEEERLKKAELAHEIAALKVEHKRILEDISGF</sequence>
<dbReference type="HOGENOM" id="CLU_010389_2_1_1"/>
<dbReference type="GeneID" id="10024420"/>
<dbReference type="Proteomes" id="UP000002669">
    <property type="component" value="Unassembled WGS sequence"/>
</dbReference>